<accession>A0A0K1PUG8</accession>
<dbReference type="EMBL" id="CP012333">
    <property type="protein sequence ID" value="AKU97180.1"/>
    <property type="molecule type" value="Genomic_DNA"/>
</dbReference>
<reference evidence="1 2" key="1">
    <citation type="submission" date="2015-08" db="EMBL/GenBank/DDBJ databases">
        <authorList>
            <person name="Babu N.S."/>
            <person name="Beckwith C.J."/>
            <person name="Beseler K.G."/>
            <person name="Brison A."/>
            <person name="Carone J.V."/>
            <person name="Caskin T.P."/>
            <person name="Diamond M."/>
            <person name="Durham M.E."/>
            <person name="Foxe J.M."/>
            <person name="Go M."/>
            <person name="Henderson B.A."/>
            <person name="Jones I.B."/>
            <person name="McGettigan J.A."/>
            <person name="Micheletti S.J."/>
            <person name="Nasrallah M.E."/>
            <person name="Ortiz D."/>
            <person name="Piller C.R."/>
            <person name="Privatt S.R."/>
            <person name="Schneider S.L."/>
            <person name="Sharp S."/>
            <person name="Smith T.C."/>
            <person name="Stanton J.D."/>
            <person name="Ullery H.E."/>
            <person name="Wilson R.J."/>
            <person name="Serrano M.G."/>
            <person name="Buck G."/>
            <person name="Lee V."/>
            <person name="Wang Y."/>
            <person name="Carvalho R."/>
            <person name="Voegtly L."/>
            <person name="Shi R."/>
            <person name="Duckworth R."/>
            <person name="Johnson A."/>
            <person name="Loviza R."/>
            <person name="Walstead R."/>
            <person name="Shah Z."/>
            <person name="Kiflezghi M."/>
            <person name="Wade K."/>
            <person name="Ball S.L."/>
            <person name="Bradley K.W."/>
            <person name="Asai D.J."/>
            <person name="Bowman C.A."/>
            <person name="Russell D.A."/>
            <person name="Pope W.H."/>
            <person name="Jacobs-Sera D."/>
            <person name="Hendrix R.W."/>
            <person name="Hatfull G.F."/>
        </authorList>
    </citation>
    <scope>NUCLEOTIDE SEQUENCE [LARGE SCALE GENOMIC DNA]</scope>
    <source>
        <strain evidence="1 2">DSM 27648</strain>
    </source>
</reference>
<dbReference type="OrthoDB" id="9934646at2"/>
<dbReference type="KEGG" id="llu:AKJ09_03844"/>
<keyword evidence="2" id="KW-1185">Reference proteome</keyword>
<protein>
    <submittedName>
        <fullName evidence="1">Uncharacterized protein</fullName>
    </submittedName>
</protein>
<gene>
    <name evidence="1" type="ORF">AKJ09_03844</name>
</gene>
<proteinExistence type="predicted"/>
<organism evidence="1 2">
    <name type="scientific">Labilithrix luteola</name>
    <dbReference type="NCBI Taxonomy" id="1391654"/>
    <lineage>
        <taxon>Bacteria</taxon>
        <taxon>Pseudomonadati</taxon>
        <taxon>Myxococcota</taxon>
        <taxon>Polyangia</taxon>
        <taxon>Polyangiales</taxon>
        <taxon>Labilitrichaceae</taxon>
        <taxon>Labilithrix</taxon>
    </lineage>
</organism>
<sequence>MIDKLDFLVRFWELKARNASLGEPLAPREQIELLSLMQLVTGDLDVPAVGPVDRPRSALPAQMIGDGTILPVEVRSVSAAAVVVSCASVVPAGAQVILRTADAITGVEYALPCKVLWVYKGSPTIVALSVDGIPTRAVFAEVPEPRMSMPLALGKHERMIG</sequence>
<evidence type="ECO:0000313" key="2">
    <source>
        <dbReference type="Proteomes" id="UP000064967"/>
    </source>
</evidence>
<evidence type="ECO:0000313" key="1">
    <source>
        <dbReference type="EMBL" id="AKU97180.1"/>
    </source>
</evidence>
<dbReference type="Proteomes" id="UP000064967">
    <property type="component" value="Chromosome"/>
</dbReference>
<name>A0A0K1PUG8_9BACT</name>
<dbReference type="RefSeq" id="WP_146648357.1">
    <property type="nucleotide sequence ID" value="NZ_CP012333.1"/>
</dbReference>
<dbReference type="AlphaFoldDB" id="A0A0K1PUG8"/>